<evidence type="ECO:0000313" key="2">
    <source>
        <dbReference type="EMBL" id="MFC7137323.1"/>
    </source>
</evidence>
<keyword evidence="3" id="KW-1185">Reference proteome</keyword>
<evidence type="ECO:0000256" key="1">
    <source>
        <dbReference type="SAM" id="MobiDB-lite"/>
    </source>
</evidence>
<reference evidence="2 3" key="1">
    <citation type="journal article" date="2019" name="Int. J. Syst. Evol. Microbiol.">
        <title>The Global Catalogue of Microorganisms (GCM) 10K type strain sequencing project: providing services to taxonomists for standard genome sequencing and annotation.</title>
        <authorList>
            <consortium name="The Broad Institute Genomics Platform"/>
            <consortium name="The Broad Institute Genome Sequencing Center for Infectious Disease"/>
            <person name="Wu L."/>
            <person name="Ma J."/>
        </authorList>
    </citation>
    <scope>NUCLEOTIDE SEQUENCE [LARGE SCALE GENOMIC DNA]</scope>
    <source>
        <strain evidence="2 3">DT92</strain>
    </source>
</reference>
<gene>
    <name evidence="2" type="ORF">ACFQRB_14435</name>
</gene>
<name>A0ABD5XV17_9EURY</name>
<feature type="region of interest" description="Disordered" evidence="1">
    <location>
        <begin position="149"/>
        <end position="318"/>
    </location>
</feature>
<dbReference type="NCBIfam" id="TIGR04088">
    <property type="entry name" value="cognate_SipW"/>
    <property type="match status" value="1"/>
</dbReference>
<evidence type="ECO:0000313" key="3">
    <source>
        <dbReference type="Proteomes" id="UP001596368"/>
    </source>
</evidence>
<feature type="compositionally biased region" description="Basic and acidic residues" evidence="1">
    <location>
        <begin position="149"/>
        <end position="161"/>
    </location>
</feature>
<comment type="caution">
    <text evidence="2">The sequence shown here is derived from an EMBL/GenBank/DDBJ whole genome shotgun (WGS) entry which is preliminary data.</text>
</comment>
<dbReference type="PROSITE" id="PS51318">
    <property type="entry name" value="TAT"/>
    <property type="match status" value="1"/>
</dbReference>
<proteinExistence type="predicted"/>
<dbReference type="Pfam" id="PF12389">
    <property type="entry name" value="Peptidase_M73"/>
    <property type="match status" value="1"/>
</dbReference>
<protein>
    <submittedName>
        <fullName evidence="2">TasA family protein</fullName>
    </submittedName>
</protein>
<dbReference type="Proteomes" id="UP001596368">
    <property type="component" value="Unassembled WGS sequence"/>
</dbReference>
<organism evidence="2 3">
    <name type="scientific">Halobaculum litoreum</name>
    <dbReference type="NCBI Taxonomy" id="3031998"/>
    <lineage>
        <taxon>Archaea</taxon>
        <taxon>Methanobacteriati</taxon>
        <taxon>Methanobacteriota</taxon>
        <taxon>Stenosarchaea group</taxon>
        <taxon>Halobacteria</taxon>
        <taxon>Halobacteriales</taxon>
        <taxon>Haloferacaceae</taxon>
        <taxon>Halobaculum</taxon>
    </lineage>
</organism>
<dbReference type="InterPro" id="IPR023833">
    <property type="entry name" value="Signal_pept_SipW-depend-type"/>
</dbReference>
<accession>A0ABD5XV17</accession>
<feature type="compositionally biased region" description="Basic and acidic residues" evidence="1">
    <location>
        <begin position="304"/>
        <end position="318"/>
    </location>
</feature>
<dbReference type="InterPro" id="IPR022121">
    <property type="entry name" value="Peptidase_M73_camelysin"/>
</dbReference>
<sequence>MVPDLPGTIGRRRLLSSLGVLGAASAASGIGTWALLSDTERTTGSVTAGTLDLRVGDGGTATLAIDDAAPGDAGVATVPVANDGTVAGTLGLTVVDVRPSAPGGGSGADAERSGGPVADVAFRGCGKAVVEFAADAVFPVELDVHERRGNGETVDETRTVEAAETTPATGGRRRTTLTRSRGSSSPSGSTTGRGRTRTPARPTAPRETARPSRSRRRCRSTPATQPTRQRPGRTPSSGRTRRGTCRSRRGRRATGRSLRGKRRLPGLDCGAVRGVVDRRGPRRAGRRRDSRDRVATGDPQMTEPAREGRTGQPRGGDR</sequence>
<feature type="compositionally biased region" description="Basic residues" evidence="1">
    <location>
        <begin position="239"/>
        <end position="264"/>
    </location>
</feature>
<dbReference type="AlphaFoldDB" id="A0ABD5XV17"/>
<feature type="compositionally biased region" description="Low complexity" evidence="1">
    <location>
        <begin position="177"/>
        <end position="206"/>
    </location>
</feature>
<dbReference type="EMBL" id="JBHSZG010000001">
    <property type="protein sequence ID" value="MFC7137323.1"/>
    <property type="molecule type" value="Genomic_DNA"/>
</dbReference>
<dbReference type="InterPro" id="IPR006311">
    <property type="entry name" value="TAT_signal"/>
</dbReference>